<evidence type="ECO:0000313" key="4">
    <source>
        <dbReference type="Proteomes" id="UP000199207"/>
    </source>
</evidence>
<dbReference type="OrthoDB" id="4671961at2"/>
<feature type="domain" description="O-acyltransferase WSD1-like N-terminal" evidence="2">
    <location>
        <begin position="59"/>
        <end position="164"/>
    </location>
</feature>
<evidence type="ECO:0000256" key="1">
    <source>
        <dbReference type="SAM" id="MobiDB-lite"/>
    </source>
</evidence>
<dbReference type="InterPro" id="IPR004255">
    <property type="entry name" value="O-acyltransferase_WSD1_N"/>
</dbReference>
<dbReference type="GO" id="GO:0045017">
    <property type="term" value="P:glycerolipid biosynthetic process"/>
    <property type="evidence" value="ECO:0007669"/>
    <property type="project" value="InterPro"/>
</dbReference>
<dbReference type="RefSeq" id="WP_139238419.1">
    <property type="nucleotide sequence ID" value="NZ_FOLM01000016.1"/>
</dbReference>
<dbReference type="Pfam" id="PF03007">
    <property type="entry name" value="WS_DGAT_cat"/>
    <property type="match status" value="1"/>
</dbReference>
<organism evidence="3 4">
    <name type="scientific">Streptomyces aidingensis</name>
    <dbReference type="NCBI Taxonomy" id="910347"/>
    <lineage>
        <taxon>Bacteria</taxon>
        <taxon>Bacillati</taxon>
        <taxon>Actinomycetota</taxon>
        <taxon>Actinomycetes</taxon>
        <taxon>Kitasatosporales</taxon>
        <taxon>Streptomycetaceae</taxon>
        <taxon>Streptomyces</taxon>
    </lineage>
</organism>
<dbReference type="SUPFAM" id="SSF52777">
    <property type="entry name" value="CoA-dependent acyltransferases"/>
    <property type="match status" value="1"/>
</dbReference>
<sequence>MPDPRCAQHDAPYSSPLPENTGPDGCPVGPVDRFFRELAGRHQPTTGFFADFHGPAPDAGRLAADVLRRARALPALNVLLTGPGRPRWRAPEAELDPAVHLRIRTGLTGPAELTAVSEGLLGHPLPDGGHPPWDLWLLTGHAPDAFRLCFRVHHMVQDGVGAAYSLLALLGRPGDEGPRLHPDRPATVRGAVRTGGWLLRSLLPPRTVPLPPPLAAPRSADGPGPGPARMLRHAEVAEHHLRRAADAWGMTVNDVCLAGLAAALDIRTDIPVLLAMSTRRPDERYAPGNRVVGHPMMLPCSAPDPWAAARRIGRATEAARRARTRHTLRRTLERAPEPVGRWVLGSLARSCPVGVSSVTLPAPAGYGGARLTGASMVYHPHPTLLPDEPSSVYVSFTRTPGTVRCTLIGDPSPAAAVIPARWSARLLAAAGG</sequence>
<evidence type="ECO:0000259" key="2">
    <source>
        <dbReference type="Pfam" id="PF03007"/>
    </source>
</evidence>
<dbReference type="STRING" id="910347.SAMN05421773_11675"/>
<protein>
    <submittedName>
        <fullName evidence="3">Wax ester synthase-like Acyl-CoA acyltransferase domain-containing protein</fullName>
    </submittedName>
</protein>
<keyword evidence="4" id="KW-1185">Reference proteome</keyword>
<dbReference type="GO" id="GO:0004144">
    <property type="term" value="F:diacylglycerol O-acyltransferase activity"/>
    <property type="evidence" value="ECO:0007669"/>
    <property type="project" value="InterPro"/>
</dbReference>
<dbReference type="Proteomes" id="UP000199207">
    <property type="component" value="Unassembled WGS sequence"/>
</dbReference>
<evidence type="ECO:0000313" key="3">
    <source>
        <dbReference type="EMBL" id="SFD47024.1"/>
    </source>
</evidence>
<dbReference type="AlphaFoldDB" id="A0A1I1SKM2"/>
<name>A0A1I1SKM2_9ACTN</name>
<reference evidence="3 4" key="1">
    <citation type="submission" date="2016-10" db="EMBL/GenBank/DDBJ databases">
        <authorList>
            <person name="de Groot N.N."/>
        </authorList>
    </citation>
    <scope>NUCLEOTIDE SEQUENCE [LARGE SCALE GENOMIC DNA]</scope>
    <source>
        <strain evidence="3 4">CGMCC 4.5739</strain>
    </source>
</reference>
<dbReference type="EMBL" id="FOLM01000016">
    <property type="protein sequence ID" value="SFD47024.1"/>
    <property type="molecule type" value="Genomic_DNA"/>
</dbReference>
<feature type="region of interest" description="Disordered" evidence="1">
    <location>
        <begin position="1"/>
        <end position="26"/>
    </location>
</feature>
<keyword evidence="3" id="KW-0808">Transferase</keyword>
<keyword evidence="3" id="KW-0012">Acyltransferase</keyword>
<gene>
    <name evidence="3" type="ORF">SAMN05421773_11675</name>
</gene>
<accession>A0A1I1SKM2</accession>
<proteinExistence type="predicted"/>